<evidence type="ECO:0000256" key="1">
    <source>
        <dbReference type="SAM" id="SignalP"/>
    </source>
</evidence>
<dbReference type="InterPro" id="IPR025421">
    <property type="entry name" value="DUF4148"/>
</dbReference>
<dbReference type="Pfam" id="PF13663">
    <property type="entry name" value="DUF4148"/>
    <property type="match status" value="1"/>
</dbReference>
<organism evidence="2 3">
    <name type="scientific">Piscinibacter gummiphilus</name>
    <dbReference type="NCBI Taxonomy" id="946333"/>
    <lineage>
        <taxon>Bacteria</taxon>
        <taxon>Pseudomonadati</taxon>
        <taxon>Pseudomonadota</taxon>
        <taxon>Betaproteobacteria</taxon>
        <taxon>Burkholderiales</taxon>
        <taxon>Sphaerotilaceae</taxon>
        <taxon>Piscinibacter</taxon>
    </lineage>
</organism>
<protein>
    <submittedName>
        <fullName evidence="2">DUF4148 domain-containing protein</fullName>
    </submittedName>
</protein>
<evidence type="ECO:0000313" key="2">
    <source>
        <dbReference type="EMBL" id="WOB08029.1"/>
    </source>
</evidence>
<proteinExistence type="predicted"/>
<dbReference type="RefSeq" id="WP_316700698.1">
    <property type="nucleotide sequence ID" value="NZ_CP136336.1"/>
</dbReference>
<keyword evidence="3" id="KW-1185">Reference proteome</keyword>
<gene>
    <name evidence="2" type="ORF">RXV79_24395</name>
</gene>
<dbReference type="EMBL" id="CP136336">
    <property type="protein sequence ID" value="WOB08029.1"/>
    <property type="molecule type" value="Genomic_DNA"/>
</dbReference>
<dbReference type="Proteomes" id="UP001303946">
    <property type="component" value="Chromosome"/>
</dbReference>
<name>A0ABZ0CSS0_9BURK</name>
<accession>A0ABZ0CSS0</accession>
<feature type="signal peptide" evidence="1">
    <location>
        <begin position="1"/>
        <end position="22"/>
    </location>
</feature>
<evidence type="ECO:0000313" key="3">
    <source>
        <dbReference type="Proteomes" id="UP001303946"/>
    </source>
</evidence>
<reference evidence="2 3" key="1">
    <citation type="submission" date="2023-10" db="EMBL/GenBank/DDBJ databases">
        <title>Bacteria for the degradation of biodegradable plastic PBAT(Polybutylene adipate terephthalate).</title>
        <authorList>
            <person name="Weon H.-Y."/>
            <person name="Yeon J."/>
        </authorList>
    </citation>
    <scope>NUCLEOTIDE SEQUENCE [LARGE SCALE GENOMIC DNA]</scope>
    <source>
        <strain evidence="2 3">SBD 7-3</strain>
    </source>
</reference>
<sequence length="140" mass="14393">MNRKQALTAAAIALLGSSAAFAQSSEIDLQYFGQNQASTVSRAAVRAEVLSAQAKGELAIPGEVIAAAVPAAAQSPFATRVTRAQVKAELAGADLVTPPEVAAWKAPANSGLSREAVRAEARAQARVDTYQDKGRIGAGY</sequence>
<keyword evidence="1" id="KW-0732">Signal</keyword>
<feature type="chain" id="PRO_5046173721" evidence="1">
    <location>
        <begin position="23"/>
        <end position="140"/>
    </location>
</feature>